<protein>
    <recommendedName>
        <fullName evidence="3">IDEAL domain-containing protein</fullName>
    </recommendedName>
</protein>
<evidence type="ECO:0000313" key="2">
    <source>
        <dbReference type="Proteomes" id="UP000244240"/>
    </source>
</evidence>
<gene>
    <name evidence="1" type="ORF">C8P63_10887</name>
</gene>
<proteinExistence type="predicted"/>
<reference evidence="1 2" key="1">
    <citation type="submission" date="2018-04" db="EMBL/GenBank/DDBJ databases">
        <title>Genomic Encyclopedia of Archaeal and Bacterial Type Strains, Phase II (KMG-II): from individual species to whole genera.</title>
        <authorList>
            <person name="Goeker M."/>
        </authorList>
    </citation>
    <scope>NUCLEOTIDE SEQUENCE [LARGE SCALE GENOMIC DNA]</scope>
    <source>
        <strain evidence="1 2">DSM 45787</strain>
    </source>
</reference>
<dbReference type="RefSeq" id="WP_108022738.1">
    <property type="nucleotide sequence ID" value="NZ_QBKR01000008.1"/>
</dbReference>
<dbReference type="EMBL" id="QBKR01000008">
    <property type="protein sequence ID" value="PTX60777.1"/>
    <property type="molecule type" value="Genomic_DNA"/>
</dbReference>
<dbReference type="Proteomes" id="UP000244240">
    <property type="component" value="Unassembled WGS sequence"/>
</dbReference>
<evidence type="ECO:0008006" key="3">
    <source>
        <dbReference type="Google" id="ProtNLM"/>
    </source>
</evidence>
<dbReference type="AlphaFoldDB" id="A0A2T6BXS9"/>
<name>A0A2T6BXS9_9BACL</name>
<keyword evidence="2" id="KW-1185">Reference proteome</keyword>
<organism evidence="1 2">
    <name type="scientific">Melghirimyces profundicolus</name>
    <dbReference type="NCBI Taxonomy" id="1242148"/>
    <lineage>
        <taxon>Bacteria</taxon>
        <taxon>Bacillati</taxon>
        <taxon>Bacillota</taxon>
        <taxon>Bacilli</taxon>
        <taxon>Bacillales</taxon>
        <taxon>Thermoactinomycetaceae</taxon>
        <taxon>Melghirimyces</taxon>
    </lineage>
</organism>
<comment type="caution">
    <text evidence="1">The sequence shown here is derived from an EMBL/GenBank/DDBJ whole genome shotgun (WGS) entry which is preliminary data.</text>
</comment>
<sequence length="113" mass="13010">MTTLLHFNMQDGDWVRGKTNNDELFHGYIESIDHQEGIVKVRVINSDNRLTIGKVSTSTFDRLQKLENTPLNEEGHIRNLIDIALSIKDKKWFMELADALKQAQAKQEEELTA</sequence>
<evidence type="ECO:0000313" key="1">
    <source>
        <dbReference type="EMBL" id="PTX60777.1"/>
    </source>
</evidence>
<accession>A0A2T6BXS9</accession>
<dbReference type="OrthoDB" id="2427704at2"/>